<evidence type="ECO:0000313" key="2">
    <source>
        <dbReference type="EMBL" id="GBP41320.1"/>
    </source>
</evidence>
<comment type="caution">
    <text evidence="2">The sequence shown here is derived from an EMBL/GenBank/DDBJ whole genome shotgun (WGS) entry which is preliminary data.</text>
</comment>
<name>A0A4C1VS08_EUMVA</name>
<organism evidence="2 3">
    <name type="scientific">Eumeta variegata</name>
    <name type="common">Bagworm moth</name>
    <name type="synonym">Eumeta japonica</name>
    <dbReference type="NCBI Taxonomy" id="151549"/>
    <lineage>
        <taxon>Eukaryota</taxon>
        <taxon>Metazoa</taxon>
        <taxon>Ecdysozoa</taxon>
        <taxon>Arthropoda</taxon>
        <taxon>Hexapoda</taxon>
        <taxon>Insecta</taxon>
        <taxon>Pterygota</taxon>
        <taxon>Neoptera</taxon>
        <taxon>Endopterygota</taxon>
        <taxon>Lepidoptera</taxon>
        <taxon>Glossata</taxon>
        <taxon>Ditrysia</taxon>
        <taxon>Tineoidea</taxon>
        <taxon>Psychidae</taxon>
        <taxon>Oiketicinae</taxon>
        <taxon>Eumeta</taxon>
    </lineage>
</organism>
<feature type="compositionally biased region" description="Polar residues" evidence="1">
    <location>
        <begin position="26"/>
        <end position="47"/>
    </location>
</feature>
<sequence>MRGPTPRTGRQMTTERAARLRGGAPTRTTSNAQKHQVYGTTSLTAPNSADERAGYRKEERNCTGRCVDRGGRTSWTTCVLSARDVFIIFHPSTAKQKRGL</sequence>
<dbReference type="Proteomes" id="UP000299102">
    <property type="component" value="Unassembled WGS sequence"/>
</dbReference>
<proteinExistence type="predicted"/>
<feature type="region of interest" description="Disordered" evidence="1">
    <location>
        <begin position="1"/>
        <end position="59"/>
    </location>
</feature>
<accession>A0A4C1VS08</accession>
<evidence type="ECO:0000256" key="1">
    <source>
        <dbReference type="SAM" id="MobiDB-lite"/>
    </source>
</evidence>
<dbReference type="EMBL" id="BGZK01000397">
    <property type="protein sequence ID" value="GBP41320.1"/>
    <property type="molecule type" value="Genomic_DNA"/>
</dbReference>
<keyword evidence="3" id="KW-1185">Reference proteome</keyword>
<dbReference type="AlphaFoldDB" id="A0A4C1VS08"/>
<evidence type="ECO:0000313" key="3">
    <source>
        <dbReference type="Proteomes" id="UP000299102"/>
    </source>
</evidence>
<feature type="compositionally biased region" description="Basic and acidic residues" evidence="1">
    <location>
        <begin position="49"/>
        <end position="59"/>
    </location>
</feature>
<reference evidence="2 3" key="1">
    <citation type="journal article" date="2019" name="Commun. Biol.">
        <title>The bagworm genome reveals a unique fibroin gene that provides high tensile strength.</title>
        <authorList>
            <person name="Kono N."/>
            <person name="Nakamura H."/>
            <person name="Ohtoshi R."/>
            <person name="Tomita M."/>
            <person name="Numata K."/>
            <person name="Arakawa K."/>
        </authorList>
    </citation>
    <scope>NUCLEOTIDE SEQUENCE [LARGE SCALE GENOMIC DNA]</scope>
</reference>
<protein>
    <submittedName>
        <fullName evidence="2">Uncharacterized protein</fullName>
    </submittedName>
</protein>
<gene>
    <name evidence="2" type="ORF">EVAR_25158_1</name>
</gene>